<dbReference type="InterPro" id="IPR001680">
    <property type="entry name" value="WD40_rpt"/>
</dbReference>
<dbReference type="PANTHER" id="PTHR19857">
    <property type="entry name" value="MITOCHONDRIAL DIVISION PROTEIN 1-RELATED"/>
    <property type="match status" value="1"/>
</dbReference>
<proteinExistence type="predicted"/>
<dbReference type="InterPro" id="IPR019775">
    <property type="entry name" value="WD40_repeat_CS"/>
</dbReference>
<gene>
    <name evidence="4" type="ORF">M9Y10_032835</name>
</gene>
<dbReference type="SUPFAM" id="SSF50998">
    <property type="entry name" value="Quinoprotein alcohol dehydrogenase-like"/>
    <property type="match status" value="1"/>
</dbReference>
<dbReference type="PRINTS" id="PR00320">
    <property type="entry name" value="GPROTEINBRPT"/>
</dbReference>
<keyword evidence="5" id="KW-1185">Reference proteome</keyword>
<evidence type="ECO:0000256" key="2">
    <source>
        <dbReference type="ARBA" id="ARBA00022737"/>
    </source>
</evidence>
<dbReference type="SUPFAM" id="SSF50978">
    <property type="entry name" value="WD40 repeat-like"/>
    <property type="match status" value="1"/>
</dbReference>
<dbReference type="PROSITE" id="PS50294">
    <property type="entry name" value="WD_REPEATS_REGION"/>
    <property type="match status" value="2"/>
</dbReference>
<sequence>MNQIFDNDNGECSMSIHRSIVFVLQTKMFMKKQFSLTCCAWVPPSYLVAGSRDGTLYRWTVPEKIEETTLYPTNSTTQMTNPNSRITNSIISHEGEISFLHWSESMQLLFSGSSDRSVLVWQMNTRAFPKEPLISIRCFESTPLCIETHMKFLFVVEKKGITVLTLSESKNPIDTKQLFKKVASLGSKSAKSNGFNTICFSPNPTVDNSGYLFAGFENGSIQQYDAQLTDNPQFVPAGFPKKVCDFGIYRLIYVQRENLIFVFTYDRHFRIYNPRNNRIVNMFQNPHNEDFVSACYEDSSQQYLLADTVGNLYVYEFQEMARVLYQLKFNNNCMNLVKGPPGKFLFQTREGISMLDINRGTVKQSYKIHNGTIFYINMIDDSISKLIATVGEDKYIRLTDPLNFTSKTPHKMPTNVVVLSAYVDVRERPKNNMIWAVTGHDFGKIFFMNLTDDKKIELPSKHKNSISSIAIVKSDMKVLMLSCDYDGYVSTYSIDSILDNISYAAVSLIKIWKASDQEILASAGQWVQPSPIFATAGNDKMIHVWQEVDGNYNETVLKGHNDSVTVLLFDGFFLFSGSEDLTIRIWDIVNNVQLMMIQRLHKFAIRSISCIEGESKIVSSDAGGEVIVYDYIKKKVLWKLKHSSDCKCFYADKSSNKIFACVKAELIPHTLNPSVMNCTLPSLMSMSSMSSRI</sequence>
<reference evidence="4 5" key="1">
    <citation type="submission" date="2024-04" db="EMBL/GenBank/DDBJ databases">
        <title>Tritrichomonas musculus Genome.</title>
        <authorList>
            <person name="Alves-Ferreira E."/>
            <person name="Grigg M."/>
            <person name="Lorenzi H."/>
            <person name="Galac M."/>
        </authorList>
    </citation>
    <scope>NUCLEOTIDE SEQUENCE [LARGE SCALE GENOMIC DNA]</scope>
    <source>
        <strain evidence="4 5">EAF2021</strain>
    </source>
</reference>
<dbReference type="InterPro" id="IPR020472">
    <property type="entry name" value="WD40_PAC1"/>
</dbReference>
<dbReference type="InterPro" id="IPR051179">
    <property type="entry name" value="WD_repeat_multifunction"/>
</dbReference>
<feature type="repeat" description="WD" evidence="3">
    <location>
        <begin position="90"/>
        <end position="131"/>
    </location>
</feature>
<dbReference type="InterPro" id="IPR015943">
    <property type="entry name" value="WD40/YVTN_repeat-like_dom_sf"/>
</dbReference>
<evidence type="ECO:0000313" key="5">
    <source>
        <dbReference type="Proteomes" id="UP001470230"/>
    </source>
</evidence>
<dbReference type="InterPro" id="IPR036322">
    <property type="entry name" value="WD40_repeat_dom_sf"/>
</dbReference>
<keyword evidence="2" id="KW-0677">Repeat</keyword>
<protein>
    <submittedName>
        <fullName evidence="4">WD repeat-containing protein 64</fullName>
    </submittedName>
</protein>
<accession>A0ABR2GY36</accession>
<evidence type="ECO:0000313" key="4">
    <source>
        <dbReference type="EMBL" id="KAK8838796.1"/>
    </source>
</evidence>
<evidence type="ECO:0000256" key="1">
    <source>
        <dbReference type="ARBA" id="ARBA00022574"/>
    </source>
</evidence>
<dbReference type="Pfam" id="PF00400">
    <property type="entry name" value="WD40"/>
    <property type="match status" value="3"/>
</dbReference>
<dbReference type="PROSITE" id="PS50082">
    <property type="entry name" value="WD_REPEATS_2"/>
    <property type="match status" value="2"/>
</dbReference>
<dbReference type="PANTHER" id="PTHR19857:SF8">
    <property type="entry name" value="ANGIO-ASSOCIATED MIGRATORY CELL PROTEIN"/>
    <property type="match status" value="1"/>
</dbReference>
<keyword evidence="1 3" id="KW-0853">WD repeat</keyword>
<organism evidence="4 5">
    <name type="scientific">Tritrichomonas musculus</name>
    <dbReference type="NCBI Taxonomy" id="1915356"/>
    <lineage>
        <taxon>Eukaryota</taxon>
        <taxon>Metamonada</taxon>
        <taxon>Parabasalia</taxon>
        <taxon>Tritrichomonadida</taxon>
        <taxon>Tritrichomonadidae</taxon>
        <taxon>Tritrichomonas</taxon>
    </lineage>
</organism>
<comment type="caution">
    <text evidence="4">The sequence shown here is derived from an EMBL/GenBank/DDBJ whole genome shotgun (WGS) entry which is preliminary data.</text>
</comment>
<dbReference type="EMBL" id="JAPFFF010000054">
    <property type="protein sequence ID" value="KAK8838796.1"/>
    <property type="molecule type" value="Genomic_DNA"/>
</dbReference>
<name>A0ABR2GY36_9EUKA</name>
<dbReference type="PROSITE" id="PS00678">
    <property type="entry name" value="WD_REPEATS_1"/>
    <property type="match status" value="1"/>
</dbReference>
<dbReference type="Proteomes" id="UP001470230">
    <property type="component" value="Unassembled WGS sequence"/>
</dbReference>
<dbReference type="SMART" id="SM00320">
    <property type="entry name" value="WD40"/>
    <property type="match status" value="8"/>
</dbReference>
<dbReference type="Gene3D" id="2.130.10.10">
    <property type="entry name" value="YVTN repeat-like/Quinoprotein amine dehydrogenase"/>
    <property type="match status" value="3"/>
</dbReference>
<feature type="repeat" description="WD" evidence="3">
    <location>
        <begin position="557"/>
        <end position="596"/>
    </location>
</feature>
<dbReference type="InterPro" id="IPR011047">
    <property type="entry name" value="Quinoprotein_ADH-like_sf"/>
</dbReference>
<evidence type="ECO:0000256" key="3">
    <source>
        <dbReference type="PROSITE-ProRule" id="PRU00221"/>
    </source>
</evidence>